<reference evidence="1 4" key="2">
    <citation type="submission" date="2020-07" db="EMBL/GenBank/DDBJ databases">
        <title>Sequencing the genomes of 1000 actinobacteria strains.</title>
        <authorList>
            <person name="Klenk H.-P."/>
        </authorList>
    </citation>
    <scope>NUCLEOTIDE SEQUENCE [LARGE SCALE GENOMIC DNA]</scope>
    <source>
        <strain evidence="1 4">DSM 23870</strain>
    </source>
</reference>
<dbReference type="Proteomes" id="UP000292686">
    <property type="component" value="Unassembled WGS sequence"/>
</dbReference>
<organism evidence="2 3">
    <name type="scientific">Agromyces atrinae</name>
    <dbReference type="NCBI Taxonomy" id="592376"/>
    <lineage>
        <taxon>Bacteria</taxon>
        <taxon>Bacillati</taxon>
        <taxon>Actinomycetota</taxon>
        <taxon>Actinomycetes</taxon>
        <taxon>Micrococcales</taxon>
        <taxon>Microbacteriaceae</taxon>
        <taxon>Agromyces</taxon>
    </lineage>
</organism>
<comment type="caution">
    <text evidence="2">The sequence shown here is derived from an EMBL/GenBank/DDBJ whole genome shotgun (WGS) entry which is preliminary data.</text>
</comment>
<accession>A0A4Q2M5Y9</accession>
<dbReference type="RefSeq" id="WP_129174638.1">
    <property type="nucleotide sequence ID" value="NZ_JACCBI010000001.1"/>
</dbReference>
<dbReference type="Proteomes" id="UP000581087">
    <property type="component" value="Unassembled WGS sequence"/>
</dbReference>
<dbReference type="EMBL" id="SDPM01000004">
    <property type="protein sequence ID" value="RXZ86697.1"/>
    <property type="molecule type" value="Genomic_DNA"/>
</dbReference>
<evidence type="ECO:0000313" key="4">
    <source>
        <dbReference type="Proteomes" id="UP000581087"/>
    </source>
</evidence>
<evidence type="ECO:0000313" key="1">
    <source>
        <dbReference type="EMBL" id="NYD66382.1"/>
    </source>
</evidence>
<dbReference type="AlphaFoldDB" id="A0A4Q2M5Y9"/>
<dbReference type="EMBL" id="JACCBI010000001">
    <property type="protein sequence ID" value="NYD66382.1"/>
    <property type="molecule type" value="Genomic_DNA"/>
</dbReference>
<evidence type="ECO:0000313" key="3">
    <source>
        <dbReference type="Proteomes" id="UP000292686"/>
    </source>
</evidence>
<keyword evidence="3" id="KW-1185">Reference proteome</keyword>
<dbReference type="OrthoDB" id="4775007at2"/>
<reference evidence="2 3" key="1">
    <citation type="submission" date="2019-01" db="EMBL/GenBank/DDBJ databases">
        <title>Agromyces.</title>
        <authorList>
            <person name="Li J."/>
        </authorList>
    </citation>
    <scope>NUCLEOTIDE SEQUENCE [LARGE SCALE GENOMIC DNA]</scope>
    <source>
        <strain evidence="2 3">DSM 23870</strain>
    </source>
</reference>
<proteinExistence type="predicted"/>
<gene>
    <name evidence="1" type="ORF">BJ972_000901</name>
    <name evidence="2" type="ORF">ESP50_09960</name>
</gene>
<protein>
    <submittedName>
        <fullName evidence="2">Uncharacterized protein</fullName>
    </submittedName>
</protein>
<sequence length="92" mass="10793">MSSSFKFDKNAFMREVQREAQKGIDQIALEQNRELERMSATYTGRPIEEIKPALRRLFARYDGKITDPELTEWAQLISDGTKITLKPDRIRF</sequence>
<name>A0A4Q2M5Y9_9MICO</name>
<evidence type="ECO:0000313" key="2">
    <source>
        <dbReference type="EMBL" id="RXZ86697.1"/>
    </source>
</evidence>